<name>A0A2Z6ZTW5_9LAMI</name>
<proteinExistence type="predicted"/>
<dbReference type="Proteomes" id="UP000250235">
    <property type="component" value="Unassembled WGS sequence"/>
</dbReference>
<evidence type="ECO:0000313" key="1">
    <source>
        <dbReference type="EMBL" id="KZT76686.1"/>
    </source>
</evidence>
<gene>
    <name evidence="1" type="ORF">F511_46289</name>
</gene>
<evidence type="ECO:0000313" key="2">
    <source>
        <dbReference type="Proteomes" id="UP000250235"/>
    </source>
</evidence>
<dbReference type="EMBL" id="KV101410">
    <property type="protein sequence ID" value="KZT76686.1"/>
    <property type="molecule type" value="Genomic_DNA"/>
</dbReference>
<keyword evidence="2" id="KW-1185">Reference proteome</keyword>
<sequence>MRRRPTARMNACGTCALAAHGWAPLLAIVARWCADVRRRAAHGTQALAARCRPSCRALAAQLTRRRPACCAPLAARLRLWSLDDVRWLADRCAPFRAIWPAAAATLGVSSARWWCDVGRAMAQRWALVARAAATSFSCGGGAAAGRRSGESPAMS</sequence>
<protein>
    <submittedName>
        <fullName evidence="1">Uncharacterized protein</fullName>
    </submittedName>
</protein>
<dbReference type="AlphaFoldDB" id="A0A2Z6ZTW5"/>
<accession>A0A2Z6ZTW5</accession>
<organism evidence="1 2">
    <name type="scientific">Dorcoceras hygrometricum</name>
    <dbReference type="NCBI Taxonomy" id="472368"/>
    <lineage>
        <taxon>Eukaryota</taxon>
        <taxon>Viridiplantae</taxon>
        <taxon>Streptophyta</taxon>
        <taxon>Embryophyta</taxon>
        <taxon>Tracheophyta</taxon>
        <taxon>Spermatophyta</taxon>
        <taxon>Magnoliopsida</taxon>
        <taxon>eudicotyledons</taxon>
        <taxon>Gunneridae</taxon>
        <taxon>Pentapetalae</taxon>
        <taxon>asterids</taxon>
        <taxon>lamiids</taxon>
        <taxon>Lamiales</taxon>
        <taxon>Gesneriaceae</taxon>
        <taxon>Didymocarpoideae</taxon>
        <taxon>Trichosporeae</taxon>
        <taxon>Loxocarpinae</taxon>
        <taxon>Dorcoceras</taxon>
    </lineage>
</organism>
<reference evidence="1 2" key="1">
    <citation type="journal article" date="2015" name="Proc. Natl. Acad. Sci. U.S.A.">
        <title>The resurrection genome of Boea hygrometrica: A blueprint for survival of dehydration.</title>
        <authorList>
            <person name="Xiao L."/>
            <person name="Yang G."/>
            <person name="Zhang L."/>
            <person name="Yang X."/>
            <person name="Zhao S."/>
            <person name="Ji Z."/>
            <person name="Zhou Q."/>
            <person name="Hu M."/>
            <person name="Wang Y."/>
            <person name="Chen M."/>
            <person name="Xu Y."/>
            <person name="Jin H."/>
            <person name="Xiao X."/>
            <person name="Hu G."/>
            <person name="Bao F."/>
            <person name="Hu Y."/>
            <person name="Wan P."/>
            <person name="Li L."/>
            <person name="Deng X."/>
            <person name="Kuang T."/>
            <person name="Xiang C."/>
            <person name="Zhu J.K."/>
            <person name="Oliver M.J."/>
            <person name="He Y."/>
        </authorList>
    </citation>
    <scope>NUCLEOTIDE SEQUENCE [LARGE SCALE GENOMIC DNA]</scope>
    <source>
        <strain evidence="2">cv. XS01</strain>
    </source>
</reference>